<evidence type="ECO:0000313" key="3">
    <source>
        <dbReference type="EMBL" id="CAB5494833.1"/>
    </source>
</evidence>
<evidence type="ECO:0000313" key="4">
    <source>
        <dbReference type="Proteomes" id="UP000643672"/>
    </source>
</evidence>
<reference evidence="3 4" key="1">
    <citation type="submission" date="2020-05" db="EMBL/GenBank/DDBJ databases">
        <authorList>
            <person name="Petersen J."/>
            <person name="Sayavedra L."/>
        </authorList>
    </citation>
    <scope>NUCLEOTIDE SEQUENCE [LARGE SCALE GENOMIC DNA]</scope>
    <source>
        <strain evidence="3">B thermophilus SOXS</strain>
    </source>
</reference>
<dbReference type="NCBIfam" id="TIGR00252">
    <property type="entry name" value="YraN family protein"/>
    <property type="match status" value="1"/>
</dbReference>
<dbReference type="EMBL" id="CAESAQ020000013">
    <property type="protein sequence ID" value="CAB5494833.1"/>
    <property type="molecule type" value="Genomic_DNA"/>
</dbReference>
<organism evidence="3 4">
    <name type="scientific">Bathymodiolus thermophilus thioautotrophic gill symbiont</name>
    <dbReference type="NCBI Taxonomy" id="2360"/>
    <lineage>
        <taxon>Bacteria</taxon>
        <taxon>Pseudomonadati</taxon>
        <taxon>Pseudomonadota</taxon>
        <taxon>Gammaproteobacteria</taxon>
        <taxon>sulfur-oxidizing symbionts</taxon>
    </lineage>
</organism>
<evidence type="ECO:0000256" key="2">
    <source>
        <dbReference type="HAMAP-Rule" id="MF_00048"/>
    </source>
</evidence>
<dbReference type="AlphaFoldDB" id="A0A8H8XAS2"/>
<dbReference type="SUPFAM" id="SSF52980">
    <property type="entry name" value="Restriction endonuclease-like"/>
    <property type="match status" value="1"/>
</dbReference>
<dbReference type="CDD" id="cd20736">
    <property type="entry name" value="PoNe_Nuclease"/>
    <property type="match status" value="1"/>
</dbReference>
<comment type="similarity">
    <text evidence="1 2">Belongs to the UPF0102 family.</text>
</comment>
<gene>
    <name evidence="3" type="ORF">THERMOS_173</name>
</gene>
<comment type="caution">
    <text evidence="3">The sequence shown here is derived from an EMBL/GenBank/DDBJ whole genome shotgun (WGS) entry which is preliminary data.</text>
</comment>
<sequence>MFSLKRQVGNTAEKLALQYLTKKGLKLVEQNYLTKFGEIDIIMLDKLEQILVFVEVRYRKNVCFGSATSTINSTKQAKIICAANHFLQKTSQYDDFICRFDVVGLESDLKYPKINWIKNAFEAI</sequence>
<dbReference type="GO" id="GO:0003676">
    <property type="term" value="F:nucleic acid binding"/>
    <property type="evidence" value="ECO:0007669"/>
    <property type="project" value="InterPro"/>
</dbReference>
<dbReference type="Pfam" id="PF02021">
    <property type="entry name" value="UPF0102"/>
    <property type="match status" value="1"/>
</dbReference>
<dbReference type="PANTHER" id="PTHR34039">
    <property type="entry name" value="UPF0102 PROTEIN YRAN"/>
    <property type="match status" value="1"/>
</dbReference>
<dbReference type="HAMAP" id="MF_00048">
    <property type="entry name" value="UPF0102"/>
    <property type="match status" value="1"/>
</dbReference>
<name>A0A8H8XAS2_9GAMM</name>
<evidence type="ECO:0000256" key="1">
    <source>
        <dbReference type="ARBA" id="ARBA00006738"/>
    </source>
</evidence>
<accession>A0A8H8XAS2</accession>
<proteinExistence type="inferred from homology"/>
<dbReference type="Proteomes" id="UP000643672">
    <property type="component" value="Unassembled WGS sequence"/>
</dbReference>
<dbReference type="NCBIfam" id="NF009150">
    <property type="entry name" value="PRK12497.1-3"/>
    <property type="match status" value="1"/>
</dbReference>
<dbReference type="Gene3D" id="3.40.1350.10">
    <property type="match status" value="1"/>
</dbReference>
<dbReference type="InterPro" id="IPR011335">
    <property type="entry name" value="Restrct_endonuc-II-like"/>
</dbReference>
<dbReference type="RefSeq" id="WP_202762533.1">
    <property type="nucleotide sequence ID" value="NZ_CAESAQ020000013.1"/>
</dbReference>
<dbReference type="InterPro" id="IPR003509">
    <property type="entry name" value="UPF0102_YraN-like"/>
</dbReference>
<protein>
    <recommendedName>
        <fullName evidence="2">UPF0102 protein THERMOS_173</fullName>
    </recommendedName>
</protein>
<keyword evidence="4" id="KW-1185">Reference proteome</keyword>
<dbReference type="PANTHER" id="PTHR34039:SF1">
    <property type="entry name" value="UPF0102 PROTEIN YRAN"/>
    <property type="match status" value="1"/>
</dbReference>
<dbReference type="InterPro" id="IPR011856">
    <property type="entry name" value="tRNA_endonuc-like_dom_sf"/>
</dbReference>